<evidence type="ECO:0000313" key="5">
    <source>
        <dbReference type="EMBL" id="KAK8987673.1"/>
    </source>
</evidence>
<dbReference type="InterPro" id="IPR050231">
    <property type="entry name" value="Iron_ascorbate_oxido_reductase"/>
</dbReference>
<dbReference type="EMBL" id="JBBPBN010000060">
    <property type="protein sequence ID" value="KAK8987673.1"/>
    <property type="molecule type" value="Genomic_DNA"/>
</dbReference>
<feature type="region of interest" description="Disordered" evidence="3">
    <location>
        <begin position="1"/>
        <end position="37"/>
    </location>
</feature>
<reference evidence="5 6" key="1">
    <citation type="journal article" date="2024" name="G3 (Bethesda)">
        <title>Genome assembly of Hibiscus sabdariffa L. provides insights into metabolisms of medicinal natural products.</title>
        <authorList>
            <person name="Kim T."/>
        </authorList>
    </citation>
    <scope>NUCLEOTIDE SEQUENCE [LARGE SCALE GENOMIC DNA]</scope>
    <source>
        <strain evidence="5">TK-2024</strain>
        <tissue evidence="5">Old leaves</tissue>
    </source>
</reference>
<dbReference type="SUPFAM" id="SSF51197">
    <property type="entry name" value="Clavaminate synthase-like"/>
    <property type="match status" value="1"/>
</dbReference>
<dbReference type="PANTHER" id="PTHR47990">
    <property type="entry name" value="2-OXOGLUTARATE (2OG) AND FE(II)-DEPENDENT OXYGENASE SUPERFAMILY PROTEIN-RELATED"/>
    <property type="match status" value="1"/>
</dbReference>
<proteinExistence type="predicted"/>
<keyword evidence="1" id="KW-0479">Metal-binding</keyword>
<protein>
    <recommendedName>
        <fullName evidence="4">Non-haem dioxygenase N-terminal domain-containing protein</fullName>
    </recommendedName>
</protein>
<evidence type="ECO:0000256" key="3">
    <source>
        <dbReference type="SAM" id="MobiDB-lite"/>
    </source>
</evidence>
<organism evidence="5 6">
    <name type="scientific">Hibiscus sabdariffa</name>
    <name type="common">roselle</name>
    <dbReference type="NCBI Taxonomy" id="183260"/>
    <lineage>
        <taxon>Eukaryota</taxon>
        <taxon>Viridiplantae</taxon>
        <taxon>Streptophyta</taxon>
        <taxon>Embryophyta</taxon>
        <taxon>Tracheophyta</taxon>
        <taxon>Spermatophyta</taxon>
        <taxon>Magnoliopsida</taxon>
        <taxon>eudicotyledons</taxon>
        <taxon>Gunneridae</taxon>
        <taxon>Pentapetalae</taxon>
        <taxon>rosids</taxon>
        <taxon>malvids</taxon>
        <taxon>Malvales</taxon>
        <taxon>Malvaceae</taxon>
        <taxon>Malvoideae</taxon>
        <taxon>Hibiscus</taxon>
    </lineage>
</organism>
<feature type="compositionally biased region" description="Low complexity" evidence="3">
    <location>
        <begin position="1"/>
        <end position="16"/>
    </location>
</feature>
<keyword evidence="2" id="KW-0408">Iron</keyword>
<feature type="domain" description="Non-haem dioxygenase N-terminal" evidence="4">
    <location>
        <begin position="48"/>
        <end position="98"/>
    </location>
</feature>
<accession>A0ABR2PGU6</accession>
<sequence>MDTHTHTQTQTQTFHFVNGSSPSSLSPDHILPQDKRPNLNQTPLLSLVPVIDMMEELRASVVHRISKACEEYGFFQIINHGVPGELCDTMLALLAAFF</sequence>
<comment type="caution">
    <text evidence="5">The sequence shown here is derived from an EMBL/GenBank/DDBJ whole genome shotgun (WGS) entry which is preliminary data.</text>
</comment>
<dbReference type="InterPro" id="IPR026992">
    <property type="entry name" value="DIOX_N"/>
</dbReference>
<evidence type="ECO:0000256" key="2">
    <source>
        <dbReference type="ARBA" id="ARBA00023004"/>
    </source>
</evidence>
<dbReference type="Gene3D" id="2.60.120.330">
    <property type="entry name" value="B-lactam Antibiotic, Isopenicillin N Synthase, Chain"/>
    <property type="match status" value="1"/>
</dbReference>
<evidence type="ECO:0000313" key="6">
    <source>
        <dbReference type="Proteomes" id="UP001396334"/>
    </source>
</evidence>
<evidence type="ECO:0000256" key="1">
    <source>
        <dbReference type="ARBA" id="ARBA00022723"/>
    </source>
</evidence>
<dbReference type="Proteomes" id="UP001396334">
    <property type="component" value="Unassembled WGS sequence"/>
</dbReference>
<keyword evidence="6" id="KW-1185">Reference proteome</keyword>
<gene>
    <name evidence="5" type="ORF">V6N11_027418</name>
</gene>
<evidence type="ECO:0000259" key="4">
    <source>
        <dbReference type="Pfam" id="PF14226"/>
    </source>
</evidence>
<name>A0ABR2PGU6_9ROSI</name>
<dbReference type="InterPro" id="IPR027443">
    <property type="entry name" value="IPNS-like_sf"/>
</dbReference>
<dbReference type="Pfam" id="PF14226">
    <property type="entry name" value="DIOX_N"/>
    <property type="match status" value="1"/>
</dbReference>